<evidence type="ECO:0000256" key="1">
    <source>
        <dbReference type="SAM" id="MobiDB-lite"/>
    </source>
</evidence>
<dbReference type="NCBIfam" id="TIGR04379">
    <property type="entry name" value="myo_inos_iolE"/>
    <property type="match status" value="1"/>
</dbReference>
<name>S3HK71_9HYPH</name>
<keyword evidence="4" id="KW-1185">Reference proteome</keyword>
<feature type="domain" description="Xylose isomerase-like TIM barrel" evidence="2">
    <location>
        <begin position="32"/>
        <end position="277"/>
    </location>
</feature>
<dbReference type="STRING" id="990285.RGCCGE502_06469"/>
<evidence type="ECO:0000259" key="2">
    <source>
        <dbReference type="Pfam" id="PF01261"/>
    </source>
</evidence>
<dbReference type="InterPro" id="IPR036237">
    <property type="entry name" value="Xyl_isomerase-like_sf"/>
</dbReference>
<dbReference type="AlphaFoldDB" id="S3HK71"/>
<evidence type="ECO:0000313" key="4">
    <source>
        <dbReference type="Proteomes" id="UP000014411"/>
    </source>
</evidence>
<dbReference type="Gene3D" id="3.20.20.150">
    <property type="entry name" value="Divalent-metal-dependent TIM barrel enzymes"/>
    <property type="match status" value="1"/>
</dbReference>
<dbReference type="HOGENOM" id="CLU_059523_0_0_5"/>
<dbReference type="EMBL" id="AEYE02000008">
    <property type="protein sequence ID" value="EPE99089.1"/>
    <property type="molecule type" value="Genomic_DNA"/>
</dbReference>
<dbReference type="InterPro" id="IPR050312">
    <property type="entry name" value="IolE/XylAMocC-like"/>
</dbReference>
<dbReference type="Proteomes" id="UP000014411">
    <property type="component" value="Unassembled WGS sequence"/>
</dbReference>
<gene>
    <name evidence="3" type="ORF">RGCCGE502_06469</name>
</gene>
<dbReference type="InterPro" id="IPR013022">
    <property type="entry name" value="Xyl_isomerase-like_TIM-brl"/>
</dbReference>
<dbReference type="InterPro" id="IPR030823">
    <property type="entry name" value="IolE/MocC"/>
</dbReference>
<dbReference type="PANTHER" id="PTHR12110:SF41">
    <property type="entry name" value="INOSOSE DEHYDRATASE"/>
    <property type="match status" value="1"/>
</dbReference>
<organism evidence="3 4">
    <name type="scientific">Rhizobium grahamii CCGE 502</name>
    <dbReference type="NCBI Taxonomy" id="990285"/>
    <lineage>
        <taxon>Bacteria</taxon>
        <taxon>Pseudomonadati</taxon>
        <taxon>Pseudomonadota</taxon>
        <taxon>Alphaproteobacteria</taxon>
        <taxon>Hyphomicrobiales</taxon>
        <taxon>Rhizobiaceae</taxon>
        <taxon>Rhizobium/Agrobacterium group</taxon>
        <taxon>Rhizobium</taxon>
    </lineage>
</organism>
<sequence>MKAKLGMSPIAWWNDDLPELSDDVSLEECLRQSRGAGFTGMEQGRRFPNNPAEMLPILKAADVTLCGGWFSGTLVDEDLSANKDRIAPMIELFKAVNAPCIVYGEVGRSIQGDRSKPLATKPRLSDDEMKAYARKVTQFGEWCAEQGMPLSYHHHMAAVVETEPELDAFMRNSGEGIPLLLDAGHLAFAGGDVLRAIDNHHARINHVHVKDIRKAVVDGLDRSKQSFLDAVALGAFTVPGDGSLDFGAIVKRFAGYGYEGWFVVEAEQDPRKAPPQKMAEIGHAELMRVMTAAGYTVETEGFPKGQREAFRLTAGRPTSPLWGNLQAMESTDAKPEGETVQHAWPRDPCDT</sequence>
<dbReference type="SUPFAM" id="SSF51658">
    <property type="entry name" value="Xylose isomerase-like"/>
    <property type="match status" value="1"/>
</dbReference>
<dbReference type="PANTHER" id="PTHR12110">
    <property type="entry name" value="HYDROXYPYRUVATE ISOMERASE"/>
    <property type="match status" value="1"/>
</dbReference>
<evidence type="ECO:0000313" key="3">
    <source>
        <dbReference type="EMBL" id="EPE99089.1"/>
    </source>
</evidence>
<protein>
    <submittedName>
        <fullName evidence="3">Myo-inositol catabolism protein</fullName>
    </submittedName>
</protein>
<feature type="compositionally biased region" description="Basic and acidic residues" evidence="1">
    <location>
        <begin position="331"/>
        <end position="351"/>
    </location>
</feature>
<dbReference type="eggNOG" id="COG1082">
    <property type="taxonomic scope" value="Bacteria"/>
</dbReference>
<proteinExistence type="predicted"/>
<dbReference type="Pfam" id="PF01261">
    <property type="entry name" value="AP_endonuc_2"/>
    <property type="match status" value="1"/>
</dbReference>
<accession>S3HK71</accession>
<reference evidence="3 4" key="1">
    <citation type="journal article" date="2012" name="J. Bacteriol.">
        <title>Genome sequence of Rhizobium grahamii CCGE502, a broad-host-range symbiont with low nodulation competitiveness in Phaseolus vulgaris.</title>
        <authorList>
            <person name="Althabegoiti M.J."/>
            <person name="Lozano L."/>
            <person name="Torres-Tejerizo G."/>
            <person name="Ormeno-Orrillo E."/>
            <person name="Rogel M.A."/>
            <person name="Gonzalez V."/>
            <person name="Martinez-Romero E."/>
        </authorList>
    </citation>
    <scope>NUCLEOTIDE SEQUENCE [LARGE SCALE GENOMIC DNA]</scope>
    <source>
        <strain evidence="3 4">CCGE 502</strain>
    </source>
</reference>
<feature type="region of interest" description="Disordered" evidence="1">
    <location>
        <begin position="330"/>
        <end position="351"/>
    </location>
</feature>
<comment type="caution">
    <text evidence="3">The sequence shown here is derived from an EMBL/GenBank/DDBJ whole genome shotgun (WGS) entry which is preliminary data.</text>
</comment>